<dbReference type="EMBL" id="JBHUDG010000018">
    <property type="protein sequence ID" value="MFD1630627.1"/>
    <property type="molecule type" value="Genomic_DNA"/>
</dbReference>
<dbReference type="Gene3D" id="3.40.50.150">
    <property type="entry name" value="Vaccinia Virus protein VP39"/>
    <property type="match status" value="1"/>
</dbReference>
<dbReference type="InterPro" id="IPR029063">
    <property type="entry name" value="SAM-dependent_MTases_sf"/>
</dbReference>
<dbReference type="EC" id="2.1.1.64" evidence="2"/>
<gene>
    <name evidence="2" type="ORF">ACFSAH_12110</name>
</gene>
<name>A0ABW4IDX6_9SPHI</name>
<organism evidence="2 3">
    <name type="scientific">Pseudopedobacter beijingensis</name>
    <dbReference type="NCBI Taxonomy" id="1207056"/>
    <lineage>
        <taxon>Bacteria</taxon>
        <taxon>Pseudomonadati</taxon>
        <taxon>Bacteroidota</taxon>
        <taxon>Sphingobacteriia</taxon>
        <taxon>Sphingobacteriales</taxon>
        <taxon>Sphingobacteriaceae</taxon>
        <taxon>Pseudopedobacter</taxon>
    </lineage>
</organism>
<dbReference type="RefSeq" id="WP_379663002.1">
    <property type="nucleotide sequence ID" value="NZ_JBHUDG010000018.1"/>
</dbReference>
<dbReference type="SUPFAM" id="SSF53335">
    <property type="entry name" value="S-adenosyl-L-methionine-dependent methyltransferases"/>
    <property type="match status" value="1"/>
</dbReference>
<feature type="domain" description="Methyltransferase type 11" evidence="1">
    <location>
        <begin position="63"/>
        <end position="155"/>
    </location>
</feature>
<dbReference type="GO" id="GO:0032259">
    <property type="term" value="P:methylation"/>
    <property type="evidence" value="ECO:0007669"/>
    <property type="project" value="UniProtKB-KW"/>
</dbReference>
<dbReference type="Proteomes" id="UP001597118">
    <property type="component" value="Unassembled WGS sequence"/>
</dbReference>
<keyword evidence="2" id="KW-0489">Methyltransferase</keyword>
<evidence type="ECO:0000259" key="1">
    <source>
        <dbReference type="Pfam" id="PF08241"/>
    </source>
</evidence>
<dbReference type="CDD" id="cd02440">
    <property type="entry name" value="AdoMet_MTases"/>
    <property type="match status" value="1"/>
</dbReference>
<protein>
    <submittedName>
        <fullName evidence="2">Class I SAM-dependent methyltransferase</fullName>
        <ecNumber evidence="2">2.1.1.222</ecNumber>
        <ecNumber evidence="2">2.1.1.64</ecNumber>
    </submittedName>
</protein>
<evidence type="ECO:0000313" key="3">
    <source>
        <dbReference type="Proteomes" id="UP001597118"/>
    </source>
</evidence>
<dbReference type="Pfam" id="PF08241">
    <property type="entry name" value="Methyltransf_11"/>
    <property type="match status" value="1"/>
</dbReference>
<reference evidence="3" key="1">
    <citation type="journal article" date="2019" name="Int. J. Syst. Evol. Microbiol.">
        <title>The Global Catalogue of Microorganisms (GCM) 10K type strain sequencing project: providing services to taxonomists for standard genome sequencing and annotation.</title>
        <authorList>
            <consortium name="The Broad Institute Genomics Platform"/>
            <consortium name="The Broad Institute Genome Sequencing Center for Infectious Disease"/>
            <person name="Wu L."/>
            <person name="Ma J."/>
        </authorList>
    </citation>
    <scope>NUCLEOTIDE SEQUENCE [LARGE SCALE GENOMIC DNA]</scope>
    <source>
        <strain evidence="3">CCUG 53762</strain>
    </source>
</reference>
<proteinExistence type="predicted"/>
<dbReference type="EC" id="2.1.1.222" evidence="2"/>
<keyword evidence="3" id="KW-1185">Reference proteome</keyword>
<dbReference type="InterPro" id="IPR013216">
    <property type="entry name" value="Methyltransf_11"/>
</dbReference>
<accession>A0ABW4IDX6</accession>
<dbReference type="GO" id="GO:0061542">
    <property type="term" value="F:3-demethylubiquinol 3-O-methyltransferase activity"/>
    <property type="evidence" value="ECO:0007669"/>
    <property type="project" value="UniProtKB-EC"/>
</dbReference>
<sequence length="233" mass="26786">MINDIYGDFLKDYYHSGDNLDDVWLHNSYAEAENMPADVFFRKEYELSDLELLAIRLCKGKVLDIGAGAGAISLVLQKRGLDVTALEISAGACEVMKWRGIKHILNQNIFNYVDQQFDTLLLMMNGIGFCEYADQVEVFLEHAKKLLKPNGQILFDSSDVAYLYENKPYLDGGYYGEIDYQYEYKGKKGEWFSWVYLDRELMLDIAQSTGYEMEILFEDGNDQYLARLTLSGN</sequence>
<dbReference type="GO" id="GO:0102208">
    <property type="term" value="F:2-polyprenyl-6-hydroxyphenol methylase activity"/>
    <property type="evidence" value="ECO:0007669"/>
    <property type="project" value="UniProtKB-EC"/>
</dbReference>
<keyword evidence="2" id="KW-0808">Transferase</keyword>
<evidence type="ECO:0000313" key="2">
    <source>
        <dbReference type="EMBL" id="MFD1630627.1"/>
    </source>
</evidence>
<comment type="caution">
    <text evidence="2">The sequence shown here is derived from an EMBL/GenBank/DDBJ whole genome shotgun (WGS) entry which is preliminary data.</text>
</comment>